<evidence type="ECO:0000313" key="5">
    <source>
        <dbReference type="EMBL" id="NGX95798.1"/>
    </source>
</evidence>
<organism evidence="5 6">
    <name type="scientific">Candidatus Afipia apatlaquensis</name>
    <dbReference type="NCBI Taxonomy" id="2712852"/>
    <lineage>
        <taxon>Bacteria</taxon>
        <taxon>Pseudomonadati</taxon>
        <taxon>Pseudomonadota</taxon>
        <taxon>Alphaproteobacteria</taxon>
        <taxon>Hyphomicrobiales</taxon>
        <taxon>Nitrobacteraceae</taxon>
        <taxon>Afipia</taxon>
    </lineage>
</organism>
<keyword evidence="3" id="KW-0804">Transcription</keyword>
<dbReference type="Pfam" id="PF14525">
    <property type="entry name" value="AraC_binding_2"/>
    <property type="match status" value="1"/>
</dbReference>
<dbReference type="PANTHER" id="PTHR46796">
    <property type="entry name" value="HTH-TYPE TRANSCRIPTIONAL ACTIVATOR RHAS-RELATED"/>
    <property type="match status" value="1"/>
</dbReference>
<dbReference type="GO" id="GO:0003700">
    <property type="term" value="F:DNA-binding transcription factor activity"/>
    <property type="evidence" value="ECO:0007669"/>
    <property type="project" value="InterPro"/>
</dbReference>
<evidence type="ECO:0000256" key="1">
    <source>
        <dbReference type="ARBA" id="ARBA00023015"/>
    </source>
</evidence>
<evidence type="ECO:0000313" key="6">
    <source>
        <dbReference type="Proteomes" id="UP000480266"/>
    </source>
</evidence>
<keyword evidence="1" id="KW-0805">Transcription regulation</keyword>
<dbReference type="AlphaFoldDB" id="A0A7C9RFB2"/>
<dbReference type="GO" id="GO:0043565">
    <property type="term" value="F:sequence-specific DNA binding"/>
    <property type="evidence" value="ECO:0007669"/>
    <property type="project" value="InterPro"/>
</dbReference>
<evidence type="ECO:0000256" key="3">
    <source>
        <dbReference type="ARBA" id="ARBA00023163"/>
    </source>
</evidence>
<dbReference type="Pfam" id="PF12833">
    <property type="entry name" value="HTH_18"/>
    <property type="match status" value="1"/>
</dbReference>
<comment type="caution">
    <text evidence="5">The sequence shown here is derived from an EMBL/GenBank/DDBJ whole genome shotgun (WGS) entry which is preliminary data.</text>
</comment>
<keyword evidence="6" id="KW-1185">Reference proteome</keyword>
<proteinExistence type="predicted"/>
<sequence>MPVALDDRQRFGLWRDLYAAQYGLLDFTRAEDRPFAAHLEFAQFGPVATGRFEGAVTRARRTRYELRRDARDELFLFFNCGHSSVEVRQCGRGLVVQPGGSALLNYYEPGDCLHGQDHRWTAFTVERHRLQSLIRNVEDLVAMPLDSQSEAMTHLQRYARFLSEEGAAGEDSALTEHIGNSLLDLIALAIGPNRDAIELARMRGLRAARLRAVLAQIEAHFGDPEFSLDSIVKQQQLSARYVQSLLQDSGCGFTERVAELRLQKARRMLIDIRHERMAIGDIAGACGFTDAAYFTRRFRMRFGLSPTGFRAQLPSRDEAII</sequence>
<evidence type="ECO:0000256" key="2">
    <source>
        <dbReference type="ARBA" id="ARBA00023125"/>
    </source>
</evidence>
<dbReference type="InterPro" id="IPR035418">
    <property type="entry name" value="AraC-bd_2"/>
</dbReference>
<gene>
    <name evidence="5" type="ORF">G4V63_11375</name>
</gene>
<dbReference type="InterPro" id="IPR050204">
    <property type="entry name" value="AraC_XylS_family_regulators"/>
</dbReference>
<dbReference type="PROSITE" id="PS01124">
    <property type="entry name" value="HTH_ARAC_FAMILY_2"/>
    <property type="match status" value="1"/>
</dbReference>
<keyword evidence="2" id="KW-0238">DNA-binding</keyword>
<dbReference type="PRINTS" id="PR00032">
    <property type="entry name" value="HTHARAC"/>
</dbReference>
<dbReference type="PANTHER" id="PTHR46796:SF6">
    <property type="entry name" value="ARAC SUBFAMILY"/>
    <property type="match status" value="1"/>
</dbReference>
<accession>A0A7C9RFB2</accession>
<dbReference type="InterPro" id="IPR018060">
    <property type="entry name" value="HTH_AraC"/>
</dbReference>
<reference evidence="5" key="1">
    <citation type="submission" date="2020-02" db="EMBL/GenBank/DDBJ databases">
        <title>Draft genome sequence of Candidatus Afipia apatlaquensis IBT-C3, a potential strain for decolorization of textile dyes.</title>
        <authorList>
            <person name="Sanchez-Reyes A."/>
            <person name="Breton-Deval L."/>
            <person name="Mangelson H."/>
            <person name="Sanchez-Flores A."/>
        </authorList>
    </citation>
    <scope>NUCLEOTIDE SEQUENCE [LARGE SCALE GENOMIC DNA]</scope>
    <source>
        <strain evidence="5">IBT-C3</strain>
    </source>
</reference>
<dbReference type="Proteomes" id="UP000480266">
    <property type="component" value="Unassembled WGS sequence"/>
</dbReference>
<evidence type="ECO:0000259" key="4">
    <source>
        <dbReference type="PROSITE" id="PS01124"/>
    </source>
</evidence>
<dbReference type="InterPro" id="IPR020449">
    <property type="entry name" value="Tscrpt_reg_AraC-type_HTH"/>
</dbReference>
<protein>
    <submittedName>
        <fullName evidence="5">AraC family transcriptional regulator</fullName>
    </submittedName>
</protein>
<name>A0A7C9RFB2_9BRAD</name>
<dbReference type="SUPFAM" id="SSF46689">
    <property type="entry name" value="Homeodomain-like"/>
    <property type="match status" value="1"/>
</dbReference>
<dbReference type="Gene3D" id="1.10.10.60">
    <property type="entry name" value="Homeodomain-like"/>
    <property type="match status" value="1"/>
</dbReference>
<dbReference type="InterPro" id="IPR009057">
    <property type="entry name" value="Homeodomain-like_sf"/>
</dbReference>
<dbReference type="EMBL" id="JAAMRR010000588">
    <property type="protein sequence ID" value="NGX95798.1"/>
    <property type="molecule type" value="Genomic_DNA"/>
</dbReference>
<feature type="domain" description="HTH araC/xylS-type" evidence="4">
    <location>
        <begin position="211"/>
        <end position="312"/>
    </location>
</feature>
<dbReference type="SMART" id="SM00342">
    <property type="entry name" value="HTH_ARAC"/>
    <property type="match status" value="1"/>
</dbReference>